<accession>A0AAV0RSB0</accession>
<name>A0AAV0RSB0_9ROSI</name>
<evidence type="ECO:0000313" key="3">
    <source>
        <dbReference type="Proteomes" id="UP001154282"/>
    </source>
</evidence>
<feature type="region of interest" description="Disordered" evidence="1">
    <location>
        <begin position="21"/>
        <end position="66"/>
    </location>
</feature>
<evidence type="ECO:0000313" key="2">
    <source>
        <dbReference type="EMBL" id="CAI0559438.1"/>
    </source>
</evidence>
<organism evidence="2 3">
    <name type="scientific">Linum tenue</name>
    <dbReference type="NCBI Taxonomy" id="586396"/>
    <lineage>
        <taxon>Eukaryota</taxon>
        <taxon>Viridiplantae</taxon>
        <taxon>Streptophyta</taxon>
        <taxon>Embryophyta</taxon>
        <taxon>Tracheophyta</taxon>
        <taxon>Spermatophyta</taxon>
        <taxon>Magnoliopsida</taxon>
        <taxon>eudicotyledons</taxon>
        <taxon>Gunneridae</taxon>
        <taxon>Pentapetalae</taxon>
        <taxon>rosids</taxon>
        <taxon>fabids</taxon>
        <taxon>Malpighiales</taxon>
        <taxon>Linaceae</taxon>
        <taxon>Linum</taxon>
    </lineage>
</organism>
<gene>
    <name evidence="2" type="ORF">LITE_LOCUS49214</name>
</gene>
<reference evidence="2" key="1">
    <citation type="submission" date="2022-08" db="EMBL/GenBank/DDBJ databases">
        <authorList>
            <person name="Gutierrez-Valencia J."/>
        </authorList>
    </citation>
    <scope>NUCLEOTIDE SEQUENCE</scope>
</reference>
<feature type="non-terminal residue" evidence="2">
    <location>
        <position position="1"/>
    </location>
</feature>
<dbReference type="AlphaFoldDB" id="A0AAV0RSB0"/>
<comment type="caution">
    <text evidence="2">The sequence shown here is derived from an EMBL/GenBank/DDBJ whole genome shotgun (WGS) entry which is preliminary data.</text>
</comment>
<proteinExistence type="predicted"/>
<dbReference type="Proteomes" id="UP001154282">
    <property type="component" value="Unassembled WGS sequence"/>
</dbReference>
<protein>
    <submittedName>
        <fullName evidence="2">Uncharacterized protein</fullName>
    </submittedName>
</protein>
<dbReference type="EMBL" id="CAMGYJ010000011">
    <property type="protein sequence ID" value="CAI0559438.1"/>
    <property type="molecule type" value="Genomic_DNA"/>
</dbReference>
<evidence type="ECO:0000256" key="1">
    <source>
        <dbReference type="SAM" id="MobiDB-lite"/>
    </source>
</evidence>
<sequence>KAKAAAAGLSLSPLSFSPYPLSVLSSRNHKRREKNGEERKKNATSPSLTFAPPSEKRKKRRTETDFGLSLSLSSRLAKMMAQIKLNMS</sequence>
<keyword evidence="3" id="KW-1185">Reference proteome</keyword>